<sequence>MELAGNKMLAERNYTVSSIFFTHCCEMFWRGEELQKQSKMWPIL</sequence>
<protein>
    <submittedName>
        <fullName evidence="1">Uncharacterized protein</fullName>
    </submittedName>
</protein>
<proteinExistence type="predicted"/>
<organism evidence="1">
    <name type="scientific">Anguilla anguilla</name>
    <name type="common">European freshwater eel</name>
    <name type="synonym">Muraena anguilla</name>
    <dbReference type="NCBI Taxonomy" id="7936"/>
    <lineage>
        <taxon>Eukaryota</taxon>
        <taxon>Metazoa</taxon>
        <taxon>Chordata</taxon>
        <taxon>Craniata</taxon>
        <taxon>Vertebrata</taxon>
        <taxon>Euteleostomi</taxon>
        <taxon>Actinopterygii</taxon>
        <taxon>Neopterygii</taxon>
        <taxon>Teleostei</taxon>
        <taxon>Anguilliformes</taxon>
        <taxon>Anguillidae</taxon>
        <taxon>Anguilla</taxon>
    </lineage>
</organism>
<dbReference type="EMBL" id="GBXM01107713">
    <property type="protein sequence ID" value="JAH00864.1"/>
    <property type="molecule type" value="Transcribed_RNA"/>
</dbReference>
<reference evidence="1" key="2">
    <citation type="journal article" date="2015" name="Fish Shellfish Immunol.">
        <title>Early steps in the European eel (Anguilla anguilla)-Vibrio vulnificus interaction in the gills: Role of the RtxA13 toxin.</title>
        <authorList>
            <person name="Callol A."/>
            <person name="Pajuelo D."/>
            <person name="Ebbesson L."/>
            <person name="Teles M."/>
            <person name="MacKenzie S."/>
            <person name="Amaro C."/>
        </authorList>
    </citation>
    <scope>NUCLEOTIDE SEQUENCE</scope>
</reference>
<reference evidence="1" key="1">
    <citation type="submission" date="2014-11" db="EMBL/GenBank/DDBJ databases">
        <authorList>
            <person name="Amaro Gonzalez C."/>
        </authorList>
    </citation>
    <scope>NUCLEOTIDE SEQUENCE</scope>
</reference>
<evidence type="ECO:0000313" key="1">
    <source>
        <dbReference type="EMBL" id="JAH00864.1"/>
    </source>
</evidence>
<accession>A0A0E9P8N3</accession>
<dbReference type="AlphaFoldDB" id="A0A0E9P8N3"/>
<name>A0A0E9P8N3_ANGAN</name>